<dbReference type="PANTHER" id="PTHR30472">
    <property type="entry name" value="FERRIC ENTEROBACTIN TRANSPORT SYSTEM PERMEASE PROTEIN"/>
    <property type="match status" value="1"/>
</dbReference>
<organism evidence="9 10">
    <name type="scientific">Streptococcus pantholopis</name>
    <dbReference type="NCBI Taxonomy" id="1811193"/>
    <lineage>
        <taxon>Bacteria</taxon>
        <taxon>Bacillati</taxon>
        <taxon>Bacillota</taxon>
        <taxon>Bacilli</taxon>
        <taxon>Lactobacillales</taxon>
        <taxon>Streptococcaceae</taxon>
        <taxon>Streptococcus</taxon>
    </lineage>
</organism>
<evidence type="ECO:0000256" key="3">
    <source>
        <dbReference type="ARBA" id="ARBA00022448"/>
    </source>
</evidence>
<evidence type="ECO:0000256" key="2">
    <source>
        <dbReference type="ARBA" id="ARBA00007935"/>
    </source>
</evidence>
<dbReference type="GO" id="GO:0005886">
    <property type="term" value="C:plasma membrane"/>
    <property type="evidence" value="ECO:0007669"/>
    <property type="project" value="UniProtKB-SubCell"/>
</dbReference>
<reference evidence="9 10" key="1">
    <citation type="journal article" date="2016" name="Int. J. Syst. Evol. Microbiol.">
        <title>Streptococcuspantholopis sp. nov., isolated from faeces of the Tibetan antelope (Pantholops hodgsonii).</title>
        <authorList>
            <person name="Bai X."/>
            <person name="Xiong Y."/>
            <person name="Lu S."/>
            <person name="Jin D."/>
            <person name="Lai X."/>
            <person name="Yang J."/>
            <person name="Niu L."/>
            <person name="Hu S."/>
            <person name="Meng X."/>
            <person name="Pu J."/>
            <person name="Ye C."/>
            <person name="Xu J."/>
        </authorList>
    </citation>
    <scope>NUCLEOTIDE SEQUENCE [LARGE SCALE GENOMIC DNA]</scope>
    <source>
        <strain evidence="9 10">TA 26</strain>
    </source>
</reference>
<feature type="transmembrane region" description="Helical" evidence="8">
    <location>
        <begin position="305"/>
        <end position="327"/>
    </location>
</feature>
<dbReference type="KEGG" id="spat:A0O21_01665"/>
<dbReference type="InterPro" id="IPR037294">
    <property type="entry name" value="ABC_BtuC-like"/>
</dbReference>
<dbReference type="RefSeq" id="WP_067060410.1">
    <property type="nucleotide sequence ID" value="NZ_CP014699.1"/>
</dbReference>
<protein>
    <submittedName>
        <fullName evidence="9">Ferrichrome ABC transporter permease</fullName>
    </submittedName>
</protein>
<dbReference type="Pfam" id="PF01032">
    <property type="entry name" value="FecCD"/>
    <property type="match status" value="1"/>
</dbReference>
<evidence type="ECO:0000256" key="4">
    <source>
        <dbReference type="ARBA" id="ARBA00022475"/>
    </source>
</evidence>
<feature type="transmembrane region" description="Helical" evidence="8">
    <location>
        <begin position="116"/>
        <end position="140"/>
    </location>
</feature>
<evidence type="ECO:0000256" key="8">
    <source>
        <dbReference type="SAM" id="Phobius"/>
    </source>
</evidence>
<accession>A0A172Q5X0</accession>
<dbReference type="InterPro" id="IPR000522">
    <property type="entry name" value="ABC_transptr_permease_BtuC"/>
</dbReference>
<evidence type="ECO:0000313" key="10">
    <source>
        <dbReference type="Proteomes" id="UP000077317"/>
    </source>
</evidence>
<dbReference type="CDD" id="cd06550">
    <property type="entry name" value="TM_ABC_iron-siderophores_like"/>
    <property type="match status" value="1"/>
</dbReference>
<feature type="transmembrane region" description="Helical" evidence="8">
    <location>
        <begin position="152"/>
        <end position="172"/>
    </location>
</feature>
<dbReference type="Proteomes" id="UP000077317">
    <property type="component" value="Chromosome"/>
</dbReference>
<comment type="subcellular location">
    <subcellularLocation>
        <location evidence="1">Cell membrane</location>
        <topology evidence="1">Multi-pass membrane protein</topology>
    </subcellularLocation>
</comment>
<dbReference type="EMBL" id="CP014699">
    <property type="protein sequence ID" value="AND78825.1"/>
    <property type="molecule type" value="Genomic_DNA"/>
</dbReference>
<dbReference type="GO" id="GO:0033214">
    <property type="term" value="P:siderophore-iron import into cell"/>
    <property type="evidence" value="ECO:0007669"/>
    <property type="project" value="TreeGrafter"/>
</dbReference>
<keyword evidence="5 8" id="KW-0812">Transmembrane</keyword>
<dbReference type="FunFam" id="1.10.3470.10:FF:000001">
    <property type="entry name" value="Vitamin B12 ABC transporter permease BtuC"/>
    <property type="match status" value="1"/>
</dbReference>
<feature type="transmembrane region" description="Helical" evidence="8">
    <location>
        <begin position="280"/>
        <end position="298"/>
    </location>
</feature>
<proteinExistence type="inferred from homology"/>
<keyword evidence="3" id="KW-0813">Transport</keyword>
<evidence type="ECO:0000256" key="6">
    <source>
        <dbReference type="ARBA" id="ARBA00022989"/>
    </source>
</evidence>
<dbReference type="OrthoDB" id="9811721at2"/>
<sequence length="334" mass="35593">MMSYKQIRLRFALLLLLLVLTVAVSLSVGYANSSFKDVFAVFGGSKSRLMLLIISQIRLPRIIACILGGASLALAGVLLQTLTKNPLADSGILGINTGAGLAVAFAVGLTDFSNPAAVSMTPIFAMLGGGTTIMAVYFISRKKNHGVSPNRLIVTGVGVSSMLSGAMVTIISKLDDYKMSYIVEWLSGKVTGGNWTMLTLFAPILILLWVITYSRSYALNIMNLNEQTALALGLQLQRERLYTLILSTALAAFSVILVGNITFVGLVAGHITRRIFGGDHRLVLPASMFVGIFILLTADTIGRVLLVGTGIPTGIVVSVIGAPYFLYLMVTKPS</sequence>
<feature type="transmembrane region" description="Helical" evidence="8">
    <location>
        <begin position="91"/>
        <end position="110"/>
    </location>
</feature>
<name>A0A172Q5X0_9STRE</name>
<keyword evidence="6 8" id="KW-1133">Transmembrane helix</keyword>
<evidence type="ECO:0000256" key="7">
    <source>
        <dbReference type="ARBA" id="ARBA00023136"/>
    </source>
</evidence>
<dbReference type="SUPFAM" id="SSF81345">
    <property type="entry name" value="ABC transporter involved in vitamin B12 uptake, BtuC"/>
    <property type="match status" value="1"/>
</dbReference>
<gene>
    <name evidence="9" type="ORF">A0O21_01665</name>
</gene>
<keyword evidence="7 8" id="KW-0472">Membrane</keyword>
<dbReference type="STRING" id="1811193.A0O21_01665"/>
<feature type="transmembrane region" description="Helical" evidence="8">
    <location>
        <begin position="192"/>
        <end position="213"/>
    </location>
</feature>
<dbReference type="Gene3D" id="1.10.3470.10">
    <property type="entry name" value="ABC transporter involved in vitamin B12 uptake, BtuC"/>
    <property type="match status" value="1"/>
</dbReference>
<evidence type="ECO:0000256" key="5">
    <source>
        <dbReference type="ARBA" id="ARBA00022692"/>
    </source>
</evidence>
<evidence type="ECO:0000313" key="9">
    <source>
        <dbReference type="EMBL" id="AND78825.1"/>
    </source>
</evidence>
<evidence type="ECO:0000256" key="1">
    <source>
        <dbReference type="ARBA" id="ARBA00004651"/>
    </source>
</evidence>
<keyword evidence="4" id="KW-1003">Cell membrane</keyword>
<dbReference type="GO" id="GO:0022857">
    <property type="term" value="F:transmembrane transporter activity"/>
    <property type="evidence" value="ECO:0007669"/>
    <property type="project" value="InterPro"/>
</dbReference>
<feature type="transmembrane region" description="Helical" evidence="8">
    <location>
        <begin position="59"/>
        <end position="79"/>
    </location>
</feature>
<dbReference type="PANTHER" id="PTHR30472:SF69">
    <property type="entry name" value="HEME-IRON TRANSPORT SYSTEM PERMEASE PROTEIN ISDF-RELATED"/>
    <property type="match status" value="1"/>
</dbReference>
<reference evidence="10" key="2">
    <citation type="submission" date="2016-03" db="EMBL/GenBank/DDBJ databases">
        <title>Streptococcus antelopensis sp. nov., isolated from the feces of the Tibetan antelope (Pantholops hodgsonii) in Hoh Xil National Nature Reserve, Qinghai, China.</title>
        <authorList>
            <person name="Bai X."/>
        </authorList>
    </citation>
    <scope>NUCLEOTIDE SEQUENCE [LARGE SCALE GENOMIC DNA]</scope>
    <source>
        <strain evidence="10">TA 26</strain>
    </source>
</reference>
<comment type="similarity">
    <text evidence="2">Belongs to the binding-protein-dependent transport system permease family. FecCD subfamily.</text>
</comment>
<dbReference type="AlphaFoldDB" id="A0A172Q5X0"/>
<feature type="transmembrane region" description="Helical" evidence="8">
    <location>
        <begin position="241"/>
        <end position="268"/>
    </location>
</feature>
<keyword evidence="10" id="KW-1185">Reference proteome</keyword>